<comment type="caution">
    <text evidence="4">The sequence shown here is derived from an EMBL/GenBank/DDBJ whole genome shotgun (WGS) entry which is preliminary data.</text>
</comment>
<reference evidence="4 5" key="1">
    <citation type="journal article" date="2015" name="Int. J. Syst. Evol. Microbiol.">
        <title>Aestuariivita atlantica sp. nov., isolated from deep sea sediment of the Atlantic Ocean.</title>
        <authorList>
            <person name="Li G."/>
            <person name="Lai Q."/>
            <person name="Du Y."/>
            <person name="Liu X."/>
            <person name="Sun F."/>
            <person name="Shao Z."/>
        </authorList>
    </citation>
    <scope>NUCLEOTIDE SEQUENCE [LARGE SCALE GENOMIC DNA]</scope>
    <source>
        <strain evidence="4 5">22II-S11-z3</strain>
    </source>
</reference>
<dbReference type="AlphaFoldDB" id="A0A0L1JN72"/>
<accession>A0A0L1JN72</accession>
<dbReference type="PANTHER" id="PTHR10366:SF564">
    <property type="entry name" value="STEROL-4-ALPHA-CARBOXYLATE 3-DEHYDROGENASE, DECARBOXYLATING"/>
    <property type="match status" value="1"/>
</dbReference>
<proteinExistence type="inferred from homology"/>
<dbReference type="OrthoDB" id="9778052at2"/>
<evidence type="ECO:0000259" key="3">
    <source>
        <dbReference type="Pfam" id="PF01370"/>
    </source>
</evidence>
<dbReference type="EMBL" id="AQQZ01000005">
    <property type="protein sequence ID" value="KNG93201.1"/>
    <property type="molecule type" value="Genomic_DNA"/>
</dbReference>
<evidence type="ECO:0000313" key="5">
    <source>
        <dbReference type="Proteomes" id="UP000036938"/>
    </source>
</evidence>
<evidence type="ECO:0000313" key="4">
    <source>
        <dbReference type="EMBL" id="KNG93201.1"/>
    </source>
</evidence>
<dbReference type="InterPro" id="IPR036291">
    <property type="entry name" value="NAD(P)-bd_dom_sf"/>
</dbReference>
<gene>
    <name evidence="4" type="ORF">ATO11_12125</name>
</gene>
<keyword evidence="1" id="KW-0560">Oxidoreductase</keyword>
<dbReference type="InterPro" id="IPR001509">
    <property type="entry name" value="Epimerase_deHydtase"/>
</dbReference>
<organism evidence="4 5">
    <name type="scientific">Pseudaestuariivita atlantica</name>
    <dbReference type="NCBI Taxonomy" id="1317121"/>
    <lineage>
        <taxon>Bacteria</taxon>
        <taxon>Pseudomonadati</taxon>
        <taxon>Pseudomonadota</taxon>
        <taxon>Alphaproteobacteria</taxon>
        <taxon>Rhodobacterales</taxon>
        <taxon>Paracoccaceae</taxon>
        <taxon>Pseudaestuariivita</taxon>
    </lineage>
</organism>
<dbReference type="SUPFAM" id="SSF51735">
    <property type="entry name" value="NAD(P)-binding Rossmann-fold domains"/>
    <property type="match status" value="1"/>
</dbReference>
<dbReference type="STRING" id="1317121.ATO11_12125"/>
<comment type="similarity">
    <text evidence="2">Belongs to the NAD(P)-dependent epimerase/dehydratase family. Dihydroflavonol-4-reductase subfamily.</text>
</comment>
<sequence length="336" mass="35910">MARSVLLTGISGFIAKRIALDLLDAGHVVRGTLRSMSRAQEVTDALAAHVSDPASLDRLSFAEADLTQDAGWDAAMQGIDVLMHTASPFPGSMPKDENELITPAVEGTLRALKAAQASGVTRVIMTSSVVAIEANDKGAPFDENDWSDPAHPRSTAYFKSKTLAERAAWDFVAAHPDMALTAINPSLVLGSPLDQRFGTSLELIERLMSGKDPMLPCFGFGIVDVADVSAMHVKAMEREDTAGQRFIASGGSMMLPDIAKVLKDAYPDRGIKTARAPDLLVRFLALFDAQIRSILPNLGTMPEFDTSRAQSVMGMEFVPPDEAIRRSAAAVAAKTA</sequence>
<dbReference type="CDD" id="cd05227">
    <property type="entry name" value="AR_SDR_e"/>
    <property type="match status" value="1"/>
</dbReference>
<dbReference type="FunFam" id="3.40.50.720:FF:000336">
    <property type="entry name" value="Aldehyde reductase"/>
    <property type="match status" value="1"/>
</dbReference>
<dbReference type="Proteomes" id="UP000036938">
    <property type="component" value="Unassembled WGS sequence"/>
</dbReference>
<evidence type="ECO:0000256" key="1">
    <source>
        <dbReference type="ARBA" id="ARBA00023002"/>
    </source>
</evidence>
<dbReference type="Gene3D" id="3.40.50.720">
    <property type="entry name" value="NAD(P)-binding Rossmann-like Domain"/>
    <property type="match status" value="1"/>
</dbReference>
<evidence type="ECO:0000256" key="2">
    <source>
        <dbReference type="ARBA" id="ARBA00023445"/>
    </source>
</evidence>
<dbReference type="PANTHER" id="PTHR10366">
    <property type="entry name" value="NAD DEPENDENT EPIMERASE/DEHYDRATASE"/>
    <property type="match status" value="1"/>
</dbReference>
<keyword evidence="5" id="KW-1185">Reference proteome</keyword>
<dbReference type="InterPro" id="IPR050425">
    <property type="entry name" value="NAD(P)_dehydrat-like"/>
</dbReference>
<feature type="domain" description="NAD-dependent epimerase/dehydratase" evidence="3">
    <location>
        <begin position="5"/>
        <end position="241"/>
    </location>
</feature>
<dbReference type="GO" id="GO:0016616">
    <property type="term" value="F:oxidoreductase activity, acting on the CH-OH group of donors, NAD or NADP as acceptor"/>
    <property type="evidence" value="ECO:0007669"/>
    <property type="project" value="TreeGrafter"/>
</dbReference>
<name>A0A0L1JN72_9RHOB</name>
<protein>
    <submittedName>
        <fullName evidence="4">Dihydrokaempferol 4-reductase</fullName>
    </submittedName>
</protein>
<dbReference type="Pfam" id="PF01370">
    <property type="entry name" value="Epimerase"/>
    <property type="match status" value="1"/>
</dbReference>
<dbReference type="RefSeq" id="WP_050531158.1">
    <property type="nucleotide sequence ID" value="NZ_AQQZ01000005.1"/>
</dbReference>